<keyword evidence="1" id="KW-0175">Coiled coil</keyword>
<dbReference type="OrthoDB" id="10512032at2759"/>
<feature type="coiled-coil region" evidence="1">
    <location>
        <begin position="116"/>
        <end position="150"/>
    </location>
</feature>
<accession>K2NHM4</accession>
<reference evidence="3 4" key="1">
    <citation type="journal article" date="2012" name="BMC Genomics">
        <title>Comparative genomic analysis of human infective Trypanosoma cruzi lineages with the bat-restricted subspecies T. cruzi marinkellei.</title>
        <authorList>
            <person name="Franzen O."/>
            <person name="Talavera-Lopez C."/>
            <person name="Ochaya S."/>
            <person name="Butler C.E."/>
            <person name="Messenger L.A."/>
            <person name="Lewis M.D."/>
            <person name="Llewellyn M.S."/>
            <person name="Marinkelle C.J."/>
            <person name="Tyler K.M."/>
            <person name="Miles M.A."/>
            <person name="Andersson B."/>
        </authorList>
    </citation>
    <scope>NUCLEOTIDE SEQUENCE [LARGE SCALE GENOMIC DNA]</scope>
    <source>
        <strain evidence="3 4">B7</strain>
    </source>
</reference>
<feature type="coiled-coil region" evidence="1">
    <location>
        <begin position="13"/>
        <end position="86"/>
    </location>
</feature>
<feature type="compositionally biased region" description="Basic residues" evidence="2">
    <location>
        <begin position="190"/>
        <end position="209"/>
    </location>
</feature>
<name>K2NHM4_TRYCR</name>
<gene>
    <name evidence="3" type="ORF">MOQ_000899</name>
</gene>
<dbReference type="EMBL" id="AHKC01003908">
    <property type="protein sequence ID" value="EKF38885.1"/>
    <property type="molecule type" value="Genomic_DNA"/>
</dbReference>
<proteinExistence type="predicted"/>
<evidence type="ECO:0000313" key="4">
    <source>
        <dbReference type="Proteomes" id="UP000007350"/>
    </source>
</evidence>
<protein>
    <submittedName>
        <fullName evidence="3">OSM3-like kinesin, putative</fullName>
    </submittedName>
</protein>
<keyword evidence="4" id="KW-1185">Reference proteome</keyword>
<sequence length="252" mass="30661">MTKELKQRSGTTLVELERTLEAKKRENGALQADRETRIWDYESTLETIRRKKHDKENASERMRREMQQLEQELSIRQSAIDTKKKQLEMIQLERAKGREAVMRERQSVQTMRRTVLEERRRQRRQWIHRIEEIETKVPEQVRRLAEERKEKCEQATSKRSRSICRGSFFLKTFLSVRRRRTSFEANLTRSSRKKNRRTWPGLRRNRPARRGWNGDSRFSDGVCLMVTWRRKMKNRMTPRQRNTTSVLLWIRC</sequence>
<evidence type="ECO:0000256" key="1">
    <source>
        <dbReference type="SAM" id="Coils"/>
    </source>
</evidence>
<evidence type="ECO:0000256" key="2">
    <source>
        <dbReference type="SAM" id="MobiDB-lite"/>
    </source>
</evidence>
<organism evidence="3 4">
    <name type="scientific">Trypanosoma cruzi marinkellei</name>
    <dbReference type="NCBI Taxonomy" id="85056"/>
    <lineage>
        <taxon>Eukaryota</taxon>
        <taxon>Discoba</taxon>
        <taxon>Euglenozoa</taxon>
        <taxon>Kinetoplastea</taxon>
        <taxon>Metakinetoplastina</taxon>
        <taxon>Trypanosomatida</taxon>
        <taxon>Trypanosomatidae</taxon>
        <taxon>Trypanosoma</taxon>
        <taxon>Schizotrypanum</taxon>
    </lineage>
</organism>
<dbReference type="AlphaFoldDB" id="K2NHM4"/>
<comment type="caution">
    <text evidence="3">The sequence shown here is derived from an EMBL/GenBank/DDBJ whole genome shotgun (WGS) entry which is preliminary data.</text>
</comment>
<feature type="region of interest" description="Disordered" evidence="2">
    <location>
        <begin position="189"/>
        <end position="213"/>
    </location>
</feature>
<dbReference type="Proteomes" id="UP000007350">
    <property type="component" value="Unassembled WGS sequence"/>
</dbReference>
<evidence type="ECO:0000313" key="3">
    <source>
        <dbReference type="EMBL" id="EKF38885.1"/>
    </source>
</evidence>